<feature type="domain" description="YdhG-like" evidence="2">
    <location>
        <begin position="46"/>
        <end position="139"/>
    </location>
</feature>
<sequence length="149" mass="16422">MDPRQASSAGEERRERRRIMSKADTGASPSELIDARIAELDDWRGRTLARIRKLIKEAVPDVAEEWKWRGVPVWSRDGILCTGETYKTVVKLTFAKGASLDDPAGLFNSSLDGNVRRAIDIHESETLDEGAFKALIGAAAALNGATRKR</sequence>
<dbReference type="Pfam" id="PF08818">
    <property type="entry name" value="DUF1801"/>
    <property type="match status" value="1"/>
</dbReference>
<accession>A0A927E8S9</accession>
<gene>
    <name evidence="3" type="ORF">IED13_14200</name>
</gene>
<dbReference type="Gene3D" id="3.90.1150.200">
    <property type="match status" value="1"/>
</dbReference>
<dbReference type="AlphaFoldDB" id="A0A927E8S9"/>
<evidence type="ECO:0000313" key="3">
    <source>
        <dbReference type="EMBL" id="MBD3846858.1"/>
    </source>
</evidence>
<comment type="caution">
    <text evidence="3">The sequence shown here is derived from an EMBL/GenBank/DDBJ whole genome shotgun (WGS) entry which is preliminary data.</text>
</comment>
<evidence type="ECO:0000256" key="1">
    <source>
        <dbReference type="SAM" id="MobiDB-lite"/>
    </source>
</evidence>
<dbReference type="EMBL" id="JACXWY010000007">
    <property type="protein sequence ID" value="MBD3846858.1"/>
    <property type="molecule type" value="Genomic_DNA"/>
</dbReference>
<protein>
    <submittedName>
        <fullName evidence="3">DUF1801 domain-containing protein</fullName>
    </submittedName>
</protein>
<reference evidence="3" key="1">
    <citation type="submission" date="2020-09" db="EMBL/GenBank/DDBJ databases">
        <title>Bosea spartocytisi sp. nov. a root nodule endophyte of Spartocytisus supranubius in the high mountain ecosystem fo the Teide National Park (Canary Islands, Spain).</title>
        <authorList>
            <person name="Pulido-Suarez L."/>
            <person name="Peix A."/>
            <person name="Igual J.M."/>
            <person name="Socas-Perez N."/>
            <person name="Velazquez E."/>
            <person name="Flores-Felix J.D."/>
            <person name="Leon-Barrios M."/>
        </authorList>
    </citation>
    <scope>NUCLEOTIDE SEQUENCE</scope>
    <source>
        <strain evidence="3">SSUT16</strain>
    </source>
</reference>
<evidence type="ECO:0000259" key="2">
    <source>
        <dbReference type="Pfam" id="PF08818"/>
    </source>
</evidence>
<keyword evidence="4" id="KW-1185">Reference proteome</keyword>
<dbReference type="InterPro" id="IPR014922">
    <property type="entry name" value="YdhG-like"/>
</dbReference>
<name>A0A927E8S9_9HYPH</name>
<proteinExistence type="predicted"/>
<dbReference type="SUPFAM" id="SSF159888">
    <property type="entry name" value="YdhG-like"/>
    <property type="match status" value="1"/>
</dbReference>
<feature type="region of interest" description="Disordered" evidence="1">
    <location>
        <begin position="1"/>
        <end position="28"/>
    </location>
</feature>
<dbReference type="Proteomes" id="UP000619295">
    <property type="component" value="Unassembled WGS sequence"/>
</dbReference>
<organism evidence="3 4">
    <name type="scientific">Bosea spartocytisi</name>
    <dbReference type="NCBI Taxonomy" id="2773451"/>
    <lineage>
        <taxon>Bacteria</taxon>
        <taxon>Pseudomonadati</taxon>
        <taxon>Pseudomonadota</taxon>
        <taxon>Alphaproteobacteria</taxon>
        <taxon>Hyphomicrobiales</taxon>
        <taxon>Boseaceae</taxon>
        <taxon>Bosea</taxon>
    </lineage>
</organism>
<evidence type="ECO:0000313" key="4">
    <source>
        <dbReference type="Proteomes" id="UP000619295"/>
    </source>
</evidence>